<evidence type="ECO:0000256" key="1">
    <source>
        <dbReference type="SAM" id="MobiDB-lite"/>
    </source>
</evidence>
<feature type="compositionally biased region" description="Basic and acidic residues" evidence="1">
    <location>
        <begin position="41"/>
        <end position="69"/>
    </location>
</feature>
<feature type="region of interest" description="Disordered" evidence="1">
    <location>
        <begin position="39"/>
        <end position="69"/>
    </location>
</feature>
<dbReference type="EMBL" id="LNQB01000059">
    <property type="protein sequence ID" value="OAP48859.1"/>
    <property type="molecule type" value="Genomic_DNA"/>
</dbReference>
<accession>A0A178YMT7</accession>
<name>A0A178YMT7_SINSA</name>
<evidence type="ECO:0000313" key="2">
    <source>
        <dbReference type="EMBL" id="OAP48859.1"/>
    </source>
</evidence>
<sequence>MYRVVTPEEGAPAFIAAKGDRFSALFVSAVRDEFSIADNQQRPDRWLEPRSDGRRRSMDAQSHHLEHVR</sequence>
<dbReference type="Proteomes" id="UP000078507">
    <property type="component" value="Unassembled WGS sequence"/>
</dbReference>
<evidence type="ECO:0000313" key="3">
    <source>
        <dbReference type="Proteomes" id="UP000078507"/>
    </source>
</evidence>
<comment type="caution">
    <text evidence="2">The sequence shown here is derived from an EMBL/GenBank/DDBJ whole genome shotgun (WGS) entry which is preliminary data.</text>
</comment>
<dbReference type="AlphaFoldDB" id="A0A178YMT7"/>
<reference evidence="2 3" key="1">
    <citation type="submission" date="2015-11" db="EMBL/GenBank/DDBJ databases">
        <title>Ensifer anhuiense sp. nov., an effective nitrogen fixation bacterium with Glycine soja.</title>
        <authorList>
            <person name="Yan H."/>
            <person name="Chen W."/>
        </authorList>
    </citation>
    <scope>NUCLEOTIDE SEQUENCE [LARGE SCALE GENOMIC DNA]</scope>
    <source>
        <strain evidence="2 3">LMG 7837</strain>
    </source>
</reference>
<protein>
    <submittedName>
        <fullName evidence="2">Uncharacterized protein</fullName>
    </submittedName>
</protein>
<gene>
    <name evidence="2" type="ORF">ATB98_21330</name>
</gene>
<keyword evidence="3" id="KW-1185">Reference proteome</keyword>
<proteinExistence type="predicted"/>
<organism evidence="2 3">
    <name type="scientific">Sinorhizobium saheli</name>
    <dbReference type="NCBI Taxonomy" id="36856"/>
    <lineage>
        <taxon>Bacteria</taxon>
        <taxon>Pseudomonadati</taxon>
        <taxon>Pseudomonadota</taxon>
        <taxon>Alphaproteobacteria</taxon>
        <taxon>Hyphomicrobiales</taxon>
        <taxon>Rhizobiaceae</taxon>
        <taxon>Sinorhizobium/Ensifer group</taxon>
        <taxon>Sinorhizobium</taxon>
    </lineage>
</organism>